<reference evidence="8" key="1">
    <citation type="journal article" date="2021" name="PeerJ">
        <title>Extensive microbial diversity within the chicken gut microbiome revealed by metagenomics and culture.</title>
        <authorList>
            <person name="Gilroy R."/>
            <person name="Ravi A."/>
            <person name="Getino M."/>
            <person name="Pursley I."/>
            <person name="Horton D.L."/>
            <person name="Alikhan N.F."/>
            <person name="Baker D."/>
            <person name="Gharbi K."/>
            <person name="Hall N."/>
            <person name="Watson M."/>
            <person name="Adriaenssens E.M."/>
            <person name="Foster-Nyarko E."/>
            <person name="Jarju S."/>
            <person name="Secka A."/>
            <person name="Antonio M."/>
            <person name="Oren A."/>
            <person name="Chaudhuri R.R."/>
            <person name="La Ragione R."/>
            <person name="Hildebrand F."/>
            <person name="Pallen M.J."/>
        </authorList>
    </citation>
    <scope>NUCLEOTIDE SEQUENCE</scope>
    <source>
        <strain evidence="8">ChiHjej11B10-19426</strain>
    </source>
</reference>
<evidence type="ECO:0000256" key="4">
    <source>
        <dbReference type="ARBA" id="ARBA00022692"/>
    </source>
</evidence>
<dbReference type="Proteomes" id="UP000824014">
    <property type="component" value="Unassembled WGS sequence"/>
</dbReference>
<evidence type="ECO:0000313" key="9">
    <source>
        <dbReference type="Proteomes" id="UP000824014"/>
    </source>
</evidence>
<reference evidence="8" key="2">
    <citation type="submission" date="2021-04" db="EMBL/GenBank/DDBJ databases">
        <authorList>
            <person name="Gilroy R."/>
        </authorList>
    </citation>
    <scope>NUCLEOTIDE SEQUENCE</scope>
    <source>
        <strain evidence="8">ChiHjej11B10-19426</strain>
    </source>
</reference>
<name>A0A9D2DE43_9BACT</name>
<feature type="transmembrane region" description="Helical" evidence="7">
    <location>
        <begin position="123"/>
        <end position="147"/>
    </location>
</feature>
<dbReference type="PANTHER" id="PTHR33508">
    <property type="entry name" value="UPF0056 MEMBRANE PROTEIN YHCE"/>
    <property type="match status" value="1"/>
</dbReference>
<evidence type="ECO:0000256" key="1">
    <source>
        <dbReference type="ARBA" id="ARBA00004651"/>
    </source>
</evidence>
<feature type="transmembrane region" description="Helical" evidence="7">
    <location>
        <begin position="200"/>
        <end position="221"/>
    </location>
</feature>
<feature type="transmembrane region" description="Helical" evidence="7">
    <location>
        <begin position="159"/>
        <end position="179"/>
    </location>
</feature>
<protein>
    <recommendedName>
        <fullName evidence="7">UPF0056 membrane protein</fullName>
    </recommendedName>
</protein>
<evidence type="ECO:0000313" key="8">
    <source>
        <dbReference type="EMBL" id="HIZ15273.1"/>
    </source>
</evidence>
<evidence type="ECO:0000256" key="7">
    <source>
        <dbReference type="RuleBase" id="RU362048"/>
    </source>
</evidence>
<dbReference type="PANTHER" id="PTHR33508:SF1">
    <property type="entry name" value="UPF0056 MEMBRANE PROTEIN YHCE"/>
    <property type="match status" value="1"/>
</dbReference>
<evidence type="ECO:0000256" key="3">
    <source>
        <dbReference type="ARBA" id="ARBA00022475"/>
    </source>
</evidence>
<proteinExistence type="inferred from homology"/>
<keyword evidence="5 7" id="KW-1133">Transmembrane helix</keyword>
<feature type="transmembrane region" description="Helical" evidence="7">
    <location>
        <begin position="49"/>
        <end position="71"/>
    </location>
</feature>
<dbReference type="GO" id="GO:0005886">
    <property type="term" value="C:plasma membrane"/>
    <property type="evidence" value="ECO:0007669"/>
    <property type="project" value="UniProtKB-SubCell"/>
</dbReference>
<comment type="caution">
    <text evidence="8">The sequence shown here is derived from an EMBL/GenBank/DDBJ whole genome shotgun (WGS) entry which is preliminary data.</text>
</comment>
<evidence type="ECO:0000256" key="2">
    <source>
        <dbReference type="ARBA" id="ARBA00009784"/>
    </source>
</evidence>
<dbReference type="EMBL" id="DXCC01000017">
    <property type="protein sequence ID" value="HIZ15273.1"/>
    <property type="molecule type" value="Genomic_DNA"/>
</dbReference>
<sequence>MTFHSVLYVFITSLITLFPVINPISEGLMVNGYLKGLDDAMRKKAAGKILVNCILICICSLLLGHLILLMFGLAVPVIQVGGGFVIMLTGYELLSSNDEPSVSTQPTPAQSRRADENALNMKLFYPISFPVAMGPGGISVIFTLMATSAVEDNLLHTCINYAMIALATIVILIGLYIMLVLGPRIMQKLGTSTNMIINKLVAFFIFCIGLQIIVDGVSKIFHIQVL</sequence>
<keyword evidence="6 7" id="KW-0472">Membrane</keyword>
<feature type="transmembrane region" description="Helical" evidence="7">
    <location>
        <begin position="6"/>
        <end position="28"/>
    </location>
</feature>
<dbReference type="AlphaFoldDB" id="A0A9D2DE43"/>
<dbReference type="InterPro" id="IPR002771">
    <property type="entry name" value="Multi_antbiot-R_MarC"/>
</dbReference>
<accession>A0A9D2DE43</accession>
<keyword evidence="3" id="KW-1003">Cell membrane</keyword>
<dbReference type="Pfam" id="PF01914">
    <property type="entry name" value="MarC"/>
    <property type="match status" value="1"/>
</dbReference>
<evidence type="ECO:0000256" key="6">
    <source>
        <dbReference type="ARBA" id="ARBA00023136"/>
    </source>
</evidence>
<comment type="similarity">
    <text evidence="2 7">Belongs to the UPF0056 (MarC) family.</text>
</comment>
<evidence type="ECO:0000256" key="5">
    <source>
        <dbReference type="ARBA" id="ARBA00022989"/>
    </source>
</evidence>
<keyword evidence="4 7" id="KW-0812">Transmembrane</keyword>
<comment type="subcellular location">
    <subcellularLocation>
        <location evidence="1 7">Cell membrane</location>
        <topology evidence="1 7">Multi-pass membrane protein</topology>
    </subcellularLocation>
</comment>
<gene>
    <name evidence="8" type="ORF">H9816_05125</name>
</gene>
<feature type="transmembrane region" description="Helical" evidence="7">
    <location>
        <begin position="77"/>
        <end position="94"/>
    </location>
</feature>
<organism evidence="8 9">
    <name type="scientific">Candidatus Tidjanibacter faecipullorum</name>
    <dbReference type="NCBI Taxonomy" id="2838766"/>
    <lineage>
        <taxon>Bacteria</taxon>
        <taxon>Pseudomonadati</taxon>
        <taxon>Bacteroidota</taxon>
        <taxon>Bacteroidia</taxon>
        <taxon>Bacteroidales</taxon>
        <taxon>Rikenellaceae</taxon>
        <taxon>Tidjanibacter</taxon>
    </lineage>
</organism>